<accession>A0AAJ1W0A4</accession>
<name>A0AAJ1W0A4_9MYCO</name>
<proteinExistence type="predicted"/>
<dbReference type="AlphaFoldDB" id="A0AAJ1W0A4"/>
<evidence type="ECO:0000313" key="2">
    <source>
        <dbReference type="Proteomes" id="UP001229081"/>
    </source>
</evidence>
<dbReference type="RefSeq" id="WP_156770606.1">
    <property type="nucleotide sequence ID" value="NZ_JAUFSA010000001.1"/>
</dbReference>
<dbReference type="Proteomes" id="UP001229081">
    <property type="component" value="Unassembled WGS sequence"/>
</dbReference>
<gene>
    <name evidence="1" type="ORF">QXL92_08340</name>
</gene>
<evidence type="ECO:0000313" key="1">
    <source>
        <dbReference type="EMBL" id="MDP7734750.1"/>
    </source>
</evidence>
<reference evidence="1" key="1">
    <citation type="submission" date="2023-06" db="EMBL/GenBank/DDBJ databases">
        <title>Identification of two novel mycobacterium reveal diversities and complexities of Mycobacterium gordonae clade.</title>
        <authorList>
            <person name="Matsumoto Y."/>
            <person name="Nakamura S."/>
            <person name="Motooka D."/>
            <person name="Fukushima K."/>
        </authorList>
    </citation>
    <scope>NUCLEOTIDE SEQUENCE</scope>
    <source>
        <strain evidence="1">TY812</strain>
    </source>
</reference>
<comment type="caution">
    <text evidence="1">The sequence shown here is derived from an EMBL/GenBank/DDBJ whole genome shotgun (WGS) entry which is preliminary data.</text>
</comment>
<sequence>MRWVTPADAVAETSGAALQALAELDVLQRPADQAAVAVQTFFGTASVPVRAERIGPVSRAIADADASALYRLGYSYAPFHCPDCAASYCGAHWNWRTFEDDPYSGVEGDCPGGHFHLLAY</sequence>
<organism evidence="1 2">
    <name type="scientific">Mycobacterium paragordonae</name>
    <dbReference type="NCBI Taxonomy" id="1389713"/>
    <lineage>
        <taxon>Bacteria</taxon>
        <taxon>Bacillati</taxon>
        <taxon>Actinomycetota</taxon>
        <taxon>Actinomycetes</taxon>
        <taxon>Mycobacteriales</taxon>
        <taxon>Mycobacteriaceae</taxon>
        <taxon>Mycobacterium</taxon>
    </lineage>
</organism>
<protein>
    <submittedName>
        <fullName evidence="1">Uncharacterized protein</fullName>
    </submittedName>
</protein>
<dbReference type="EMBL" id="JAUFSA010000001">
    <property type="protein sequence ID" value="MDP7734750.1"/>
    <property type="molecule type" value="Genomic_DNA"/>
</dbReference>